<dbReference type="InterPro" id="IPR008979">
    <property type="entry name" value="Galactose-bd-like_sf"/>
</dbReference>
<name>A0ABX7M9S6_9RHOO</name>
<evidence type="ECO:0000256" key="3">
    <source>
        <dbReference type="ARBA" id="ARBA00023295"/>
    </source>
</evidence>
<dbReference type="Proteomes" id="UP000663570">
    <property type="component" value="Chromosome"/>
</dbReference>
<feature type="chain" id="PRO_5044971617" description="Arabinogalactan endo-beta-1,4-galactanase" evidence="4">
    <location>
        <begin position="28"/>
        <end position="646"/>
    </location>
</feature>
<dbReference type="InterPro" id="IPR017853">
    <property type="entry name" value="GH"/>
</dbReference>
<dbReference type="InterPro" id="IPR011683">
    <property type="entry name" value="Glyco_hydro_53"/>
</dbReference>
<gene>
    <name evidence="6" type="ORF">JY500_07755</name>
</gene>
<dbReference type="EC" id="3.2.1.89" evidence="4"/>
<evidence type="ECO:0000313" key="7">
    <source>
        <dbReference type="Proteomes" id="UP000663570"/>
    </source>
</evidence>
<evidence type="ECO:0000256" key="1">
    <source>
        <dbReference type="ARBA" id="ARBA00010687"/>
    </source>
</evidence>
<dbReference type="PANTHER" id="PTHR34983:SF2">
    <property type="entry name" value="ENDO-BETA-1,4-GALACTANASE"/>
    <property type="match status" value="1"/>
</dbReference>
<dbReference type="SUPFAM" id="SSF49785">
    <property type="entry name" value="Galactose-binding domain-like"/>
    <property type="match status" value="1"/>
</dbReference>
<dbReference type="EMBL" id="CP071060">
    <property type="protein sequence ID" value="QSI78495.1"/>
    <property type="molecule type" value="Genomic_DNA"/>
</dbReference>
<keyword evidence="2 4" id="KW-0378">Hydrolase</keyword>
<feature type="domain" description="Bacterial Ig-like" evidence="5">
    <location>
        <begin position="428"/>
        <end position="481"/>
    </location>
</feature>
<organism evidence="6 7">
    <name type="scientific">Niveibacterium microcysteis</name>
    <dbReference type="NCBI Taxonomy" id="2811415"/>
    <lineage>
        <taxon>Bacteria</taxon>
        <taxon>Pseudomonadati</taxon>
        <taxon>Pseudomonadota</taxon>
        <taxon>Betaproteobacteria</taxon>
        <taxon>Rhodocyclales</taxon>
        <taxon>Rhodocyclaceae</taxon>
        <taxon>Niveibacterium</taxon>
    </lineage>
</organism>
<sequence length="646" mass="70531">MNQTSFRLRTLAVALLCAAALPNAAFAAAPAAVTVQPVPELRADFMMGADVSMTDEIEKLGGKFYDAQGQQKDIFAILKENGVNWIRLRIWNNPVNAADVVEGGKTISRKGEPVGGGNNDLAATIRMAQRAKAQGLKFLLDFHYSDFWVDPDKQFKPAAWEKLKGKELEAAVHQYTADVLKALREANASPDMVQIGNELNGGMLWPDGKTWKAKPEEQIGGDDGFVALLSQGIKAVRESDPSRKTKVAVHLANGATNDLYRRVFDLLTKKGVDYDVIGLSFYPYWHGTFDDFQSNVDDISSRYAKEVVVMETAYAYTTEDGDGFPNLFNRDMQKSVGYKATSQGQASLVRDVINAVAQVPGQRGAGVFYWEPGWIPVKGAGWRTGEGNAWDNQAMFDFKGRALPSLAVFKRVREAGTAADVPTLLPVAPLKLTTYVGENFAPPEKIRVAFSDDAQREVWVSWNDVSAEQLKQAGNFKLVGHLSNFDVPVEAAVAVVPRRNLIEDPSFENGKLEGWTITGTAAAISNERNPGNAKTGQQSMHYWLGEPFKVEATRSYAGIPNGTYSLKAWAAGGGGEKSIELIARDCGDGKRYTKTITNTGWQKWAQYTVSGIKVTNGACTVGVAIDGQTGNWGNLDDFEFIRDGAN</sequence>
<dbReference type="InterPro" id="IPR011081">
    <property type="entry name" value="Big_4"/>
</dbReference>
<reference evidence="6 7" key="1">
    <citation type="submission" date="2021-02" db="EMBL/GenBank/DDBJ databases">
        <title>Niveibacterium changnyeongensis HC41.</title>
        <authorList>
            <person name="Kang M."/>
        </authorList>
    </citation>
    <scope>NUCLEOTIDE SEQUENCE [LARGE SCALE GENOMIC DNA]</scope>
    <source>
        <strain evidence="6 7">HC41</strain>
    </source>
</reference>
<feature type="signal peptide" evidence="4">
    <location>
        <begin position="1"/>
        <end position="27"/>
    </location>
</feature>
<dbReference type="RefSeq" id="WP_206255862.1">
    <property type="nucleotide sequence ID" value="NZ_CP071060.1"/>
</dbReference>
<dbReference type="SUPFAM" id="SSF51445">
    <property type="entry name" value="(Trans)glycosidases"/>
    <property type="match status" value="1"/>
</dbReference>
<dbReference type="Pfam" id="PF07532">
    <property type="entry name" value="Big_4"/>
    <property type="match status" value="1"/>
</dbReference>
<dbReference type="Pfam" id="PF07745">
    <property type="entry name" value="Glyco_hydro_53"/>
    <property type="match status" value="1"/>
</dbReference>
<dbReference type="PANTHER" id="PTHR34983">
    <property type="entry name" value="ARABINOGALACTAN ENDO-BETA-1,4-GALACTANASE A"/>
    <property type="match status" value="1"/>
</dbReference>
<comment type="catalytic activity">
    <reaction evidence="4">
        <text>The enzyme specifically hydrolyzes (1-&gt;4)-beta-D-galactosidic linkages in type I arabinogalactans.</text>
        <dbReference type="EC" id="3.2.1.89"/>
    </reaction>
</comment>
<evidence type="ECO:0000259" key="5">
    <source>
        <dbReference type="Pfam" id="PF07532"/>
    </source>
</evidence>
<dbReference type="Gene3D" id="2.60.120.260">
    <property type="entry name" value="Galactose-binding domain-like"/>
    <property type="match status" value="1"/>
</dbReference>
<evidence type="ECO:0000313" key="6">
    <source>
        <dbReference type="EMBL" id="QSI78495.1"/>
    </source>
</evidence>
<proteinExistence type="inferred from homology"/>
<keyword evidence="3 4" id="KW-0326">Glycosidase</keyword>
<evidence type="ECO:0000256" key="2">
    <source>
        <dbReference type="ARBA" id="ARBA00022801"/>
    </source>
</evidence>
<keyword evidence="7" id="KW-1185">Reference proteome</keyword>
<dbReference type="Gene3D" id="3.20.20.80">
    <property type="entry name" value="Glycosidases"/>
    <property type="match status" value="1"/>
</dbReference>
<dbReference type="GO" id="GO:0016787">
    <property type="term" value="F:hydrolase activity"/>
    <property type="evidence" value="ECO:0007669"/>
    <property type="project" value="UniProtKB-KW"/>
</dbReference>
<comment type="similarity">
    <text evidence="1 4">Belongs to the glycosyl hydrolase 53 family.</text>
</comment>
<evidence type="ECO:0000256" key="4">
    <source>
        <dbReference type="RuleBase" id="RU361192"/>
    </source>
</evidence>
<protein>
    <recommendedName>
        <fullName evidence="4">Arabinogalactan endo-beta-1,4-galactanase</fullName>
        <ecNumber evidence="4">3.2.1.89</ecNumber>
    </recommendedName>
</protein>
<keyword evidence="4" id="KW-0732">Signal</keyword>
<accession>A0ABX7M9S6</accession>